<sequence length="259" mass="27622">MTAMAVESRRLAVCAQPVACLILFLTLMKTAVAASWDPWSPEPLAAASRPGMAPAMPQRANAWGPQDAVETGAKAHPTAFQTMTPSGDASLSYKLSSAPSAGVPLLAVASRNQQTASSGSMGSQLLTLSDLPGETETEQMDMRVGVEQGPWATQKKAKGNLLQVFLNFFRKPHLFKIIVLVAVMFVTFFLVGIFARIAQVIFGIFLALKVLQLFEEDEGDLPGAANGDPFRKDHAAPQTGLHQAGTQLPYAYSAGNSMD</sequence>
<dbReference type="VEuPathDB" id="ToxoDB:ETH2_0810500"/>
<dbReference type="AlphaFoldDB" id="H9B9P1"/>
<keyword evidence="3" id="KW-0732">Signal</keyword>
<evidence type="ECO:0000256" key="3">
    <source>
        <dbReference type="SAM" id="SignalP"/>
    </source>
</evidence>
<feature type="transmembrane region" description="Helical" evidence="2">
    <location>
        <begin position="177"/>
        <end position="208"/>
    </location>
</feature>
<evidence type="ECO:0000313" key="4">
    <source>
        <dbReference type="EMBL" id="AET50701.1"/>
    </source>
</evidence>
<accession>H9B9P1</accession>
<dbReference type="VEuPathDB" id="ToxoDB:ETH_00005110"/>
<feature type="chain" id="PRO_5003617937" evidence="3">
    <location>
        <begin position="34"/>
        <end position="259"/>
    </location>
</feature>
<feature type="region of interest" description="Disordered" evidence="1">
    <location>
        <begin position="224"/>
        <end position="247"/>
    </location>
</feature>
<keyword evidence="2" id="KW-0812">Transmembrane</keyword>
<name>H9B9P1_EIMTE</name>
<dbReference type="EMBL" id="JN987478">
    <property type="protein sequence ID" value="AET50701.1"/>
    <property type="molecule type" value="mRNA"/>
</dbReference>
<keyword evidence="2" id="KW-0472">Membrane</keyword>
<protein>
    <submittedName>
        <fullName evidence="4">Uncharacterized protein</fullName>
    </submittedName>
</protein>
<evidence type="ECO:0000256" key="1">
    <source>
        <dbReference type="SAM" id="MobiDB-lite"/>
    </source>
</evidence>
<organism evidence="4">
    <name type="scientific">Eimeria tenella</name>
    <name type="common">Coccidian parasite</name>
    <dbReference type="NCBI Taxonomy" id="5802"/>
    <lineage>
        <taxon>Eukaryota</taxon>
        <taxon>Sar</taxon>
        <taxon>Alveolata</taxon>
        <taxon>Apicomplexa</taxon>
        <taxon>Conoidasida</taxon>
        <taxon>Coccidia</taxon>
        <taxon>Eucoccidiorida</taxon>
        <taxon>Eimeriorina</taxon>
        <taxon>Eimeriidae</taxon>
        <taxon>Eimeria</taxon>
    </lineage>
</organism>
<evidence type="ECO:0000256" key="2">
    <source>
        <dbReference type="SAM" id="Phobius"/>
    </source>
</evidence>
<feature type="signal peptide" evidence="3">
    <location>
        <begin position="1"/>
        <end position="33"/>
    </location>
</feature>
<reference evidence="4" key="1">
    <citation type="journal article" date="2012" name="BMC Genomics">
        <title>Characterisation of full-length cDNA sequences provides insights into the Eimeria tenella transcriptome.</title>
        <authorList>
            <person name="Amiruddin N."/>
            <person name="Lee X.W."/>
            <person name="Blake D.P."/>
            <person name="Suzuki Y."/>
            <person name="Tay Y.L."/>
            <person name="Lim L.S."/>
            <person name="Tomley F.M."/>
            <person name="Watanabe J."/>
            <person name="Sugimoto C."/>
            <person name="Wan K.L."/>
        </authorList>
    </citation>
    <scope>NUCLEOTIDE SEQUENCE</scope>
    <source>
        <strain evidence="4">Houghton</strain>
    </source>
</reference>
<keyword evidence="2" id="KW-1133">Transmembrane helix</keyword>
<proteinExistence type="evidence at transcript level"/>